<sequence>MGGLMHDRDIIILQFDNLFYYDTSLTNNLMETEPTLSDIENEVALFIGPTCNRRCVHVRWLGREAVGIDRSPALEPIARRP</sequence>
<gene>
    <name evidence="1" type="ORF">EVAR_22339_1</name>
</gene>
<dbReference type="AlphaFoldDB" id="A0A4C1VJI8"/>
<comment type="caution">
    <text evidence="1">The sequence shown here is derived from an EMBL/GenBank/DDBJ whole genome shotgun (WGS) entry which is preliminary data.</text>
</comment>
<proteinExistence type="predicted"/>
<keyword evidence="2" id="KW-1185">Reference proteome</keyword>
<organism evidence="1 2">
    <name type="scientific">Eumeta variegata</name>
    <name type="common">Bagworm moth</name>
    <name type="synonym">Eumeta japonica</name>
    <dbReference type="NCBI Taxonomy" id="151549"/>
    <lineage>
        <taxon>Eukaryota</taxon>
        <taxon>Metazoa</taxon>
        <taxon>Ecdysozoa</taxon>
        <taxon>Arthropoda</taxon>
        <taxon>Hexapoda</taxon>
        <taxon>Insecta</taxon>
        <taxon>Pterygota</taxon>
        <taxon>Neoptera</taxon>
        <taxon>Endopterygota</taxon>
        <taxon>Lepidoptera</taxon>
        <taxon>Glossata</taxon>
        <taxon>Ditrysia</taxon>
        <taxon>Tineoidea</taxon>
        <taxon>Psychidae</taxon>
        <taxon>Oiketicinae</taxon>
        <taxon>Eumeta</taxon>
    </lineage>
</organism>
<evidence type="ECO:0000313" key="1">
    <source>
        <dbReference type="EMBL" id="GBP38691.1"/>
    </source>
</evidence>
<dbReference type="EMBL" id="BGZK01000353">
    <property type="protein sequence ID" value="GBP38691.1"/>
    <property type="molecule type" value="Genomic_DNA"/>
</dbReference>
<protein>
    <submittedName>
        <fullName evidence="1">Uncharacterized protein</fullName>
    </submittedName>
</protein>
<accession>A0A4C1VJI8</accession>
<dbReference type="Proteomes" id="UP000299102">
    <property type="component" value="Unassembled WGS sequence"/>
</dbReference>
<reference evidence="1 2" key="1">
    <citation type="journal article" date="2019" name="Commun. Biol.">
        <title>The bagworm genome reveals a unique fibroin gene that provides high tensile strength.</title>
        <authorList>
            <person name="Kono N."/>
            <person name="Nakamura H."/>
            <person name="Ohtoshi R."/>
            <person name="Tomita M."/>
            <person name="Numata K."/>
            <person name="Arakawa K."/>
        </authorList>
    </citation>
    <scope>NUCLEOTIDE SEQUENCE [LARGE SCALE GENOMIC DNA]</scope>
</reference>
<name>A0A4C1VJI8_EUMVA</name>
<evidence type="ECO:0000313" key="2">
    <source>
        <dbReference type="Proteomes" id="UP000299102"/>
    </source>
</evidence>